<dbReference type="SMART" id="SM00479">
    <property type="entry name" value="EXOIII"/>
    <property type="match status" value="1"/>
</dbReference>
<feature type="non-terminal residue" evidence="10">
    <location>
        <position position="1"/>
    </location>
</feature>
<evidence type="ECO:0000256" key="3">
    <source>
        <dbReference type="ARBA" id="ARBA00016937"/>
    </source>
</evidence>
<keyword evidence="5" id="KW-0378">Hydrolase</keyword>
<accession>T2M5T3</accession>
<dbReference type="GO" id="GO:0006364">
    <property type="term" value="P:rRNA processing"/>
    <property type="evidence" value="ECO:0007669"/>
    <property type="project" value="InterPro"/>
</dbReference>
<keyword evidence="4" id="KW-0540">Nuclease</keyword>
<gene>
    <name evidence="10" type="primary">REXO4</name>
</gene>
<dbReference type="AlphaFoldDB" id="T2M5T3"/>
<evidence type="ECO:0000259" key="9">
    <source>
        <dbReference type="SMART" id="SM00479"/>
    </source>
</evidence>
<evidence type="ECO:0000256" key="8">
    <source>
        <dbReference type="SAM" id="MobiDB-lite"/>
    </source>
</evidence>
<dbReference type="GO" id="GO:0005634">
    <property type="term" value="C:nucleus"/>
    <property type="evidence" value="ECO:0007669"/>
    <property type="project" value="UniProtKB-SubCell"/>
</dbReference>
<feature type="domain" description="Exonuclease" evidence="9">
    <location>
        <begin position="134"/>
        <end position="295"/>
    </location>
</feature>
<keyword evidence="6 10" id="KW-0269">Exonuclease</keyword>
<dbReference type="GO" id="GO:0008408">
    <property type="term" value="F:3'-5' exonuclease activity"/>
    <property type="evidence" value="ECO:0007669"/>
    <property type="project" value="InterPro"/>
</dbReference>
<dbReference type="InterPro" id="IPR037431">
    <property type="entry name" value="REX4_DEDDh_dom"/>
</dbReference>
<evidence type="ECO:0000256" key="7">
    <source>
        <dbReference type="ARBA" id="ARBA00023242"/>
    </source>
</evidence>
<comment type="subcellular location">
    <subcellularLocation>
        <location evidence="1">Nucleus</location>
    </subcellularLocation>
</comment>
<feature type="region of interest" description="Disordered" evidence="8">
    <location>
        <begin position="317"/>
        <end position="352"/>
    </location>
</feature>
<dbReference type="PANTHER" id="PTHR12801">
    <property type="entry name" value="RNA EXONUCLEASE REXO1 / RECO3 FAMILY MEMBER-RELATED"/>
    <property type="match status" value="1"/>
</dbReference>
<reference evidence="10" key="1">
    <citation type="journal article" date="2013" name="Genome Biol. Evol.">
        <title>Punctuated emergences of genetic and phenotypic innovations in eumetazoan, bilaterian, euteleostome, and hominidae ancestors.</title>
        <authorList>
            <person name="Wenger Y."/>
            <person name="Galliot B."/>
        </authorList>
    </citation>
    <scope>NUCLEOTIDE SEQUENCE</scope>
    <source>
        <tissue evidence="10">Whole animals</tissue>
    </source>
</reference>
<name>T2M5T3_HYDVU</name>
<dbReference type="InterPro" id="IPR012337">
    <property type="entry name" value="RNaseH-like_sf"/>
</dbReference>
<dbReference type="InterPro" id="IPR047021">
    <property type="entry name" value="REXO1/3/4-like"/>
</dbReference>
<dbReference type="Gene3D" id="3.30.420.10">
    <property type="entry name" value="Ribonuclease H-like superfamily/Ribonuclease H"/>
    <property type="match status" value="1"/>
</dbReference>
<evidence type="ECO:0000256" key="2">
    <source>
        <dbReference type="ARBA" id="ARBA00010489"/>
    </source>
</evidence>
<dbReference type="FunFam" id="3.30.420.10:FF:000007">
    <property type="entry name" value="Interferon-stimulated exonuclease gene 20"/>
    <property type="match status" value="1"/>
</dbReference>
<evidence type="ECO:0000256" key="6">
    <source>
        <dbReference type="ARBA" id="ARBA00022839"/>
    </source>
</evidence>
<keyword evidence="7" id="KW-0539">Nucleus</keyword>
<dbReference type="GO" id="GO:0003676">
    <property type="term" value="F:nucleic acid binding"/>
    <property type="evidence" value="ECO:0007669"/>
    <property type="project" value="InterPro"/>
</dbReference>
<evidence type="ECO:0000256" key="4">
    <source>
        <dbReference type="ARBA" id="ARBA00022722"/>
    </source>
</evidence>
<protein>
    <recommendedName>
        <fullName evidence="3">RNA exonuclease 4</fullName>
    </recommendedName>
</protein>
<dbReference type="EMBL" id="HAAD01001257">
    <property type="protein sequence ID" value="CDG67489.1"/>
    <property type="molecule type" value="mRNA"/>
</dbReference>
<dbReference type="InterPro" id="IPR013520">
    <property type="entry name" value="Ribonucl_H"/>
</dbReference>
<dbReference type="OrthoDB" id="8191639at2759"/>
<feature type="compositionally biased region" description="Basic residues" evidence="8">
    <location>
        <begin position="330"/>
        <end position="352"/>
    </location>
</feature>
<dbReference type="CDD" id="cd06144">
    <property type="entry name" value="REX4_like"/>
    <property type="match status" value="1"/>
</dbReference>
<evidence type="ECO:0000256" key="1">
    <source>
        <dbReference type="ARBA" id="ARBA00004123"/>
    </source>
</evidence>
<dbReference type="PANTHER" id="PTHR12801:SF158">
    <property type="entry name" value="RNA EXONUCLEASE 4"/>
    <property type="match status" value="1"/>
</dbReference>
<sequence length="352" mass="40680">LYKKKMGKTIECKNSEIKNEKIKKADKTKEMTTKSQNANTNWELFLKSQKTNLTKSYRKETKHLKDKFLKNKFVDKNEHCESKKVESEIWFDDVDPLLLSSQQKVNQSITASKDTTASEGTTKPVTKFSDNITRHIALDCEMVGVGLDGKESVLARVSIVNSLGECLYDKFVRTTESVVDYRTEFSGVRPQNLKNAPDYETVQKEVADIIKGRVLVGHALQNDLKVLMLSHPRKFIRDTSKYKFFQVALKTKRPALRKLAAQLLNENIQDGEHSSIEDAQAAMKLFQKYKKDWEKTLRLGKKYLNSQSNLLNSQINPLLKSTDKLPSKKNQNKRNKWTRRKQLKKKKNKDDF</sequence>
<dbReference type="Pfam" id="PF00929">
    <property type="entry name" value="RNase_T"/>
    <property type="match status" value="1"/>
</dbReference>
<comment type="similarity">
    <text evidence="2">Belongs to the REXO4 family.</text>
</comment>
<evidence type="ECO:0000313" key="10">
    <source>
        <dbReference type="EMBL" id="CDG67489.1"/>
    </source>
</evidence>
<dbReference type="InterPro" id="IPR036397">
    <property type="entry name" value="RNaseH_sf"/>
</dbReference>
<proteinExistence type="evidence at transcript level"/>
<dbReference type="SUPFAM" id="SSF53098">
    <property type="entry name" value="Ribonuclease H-like"/>
    <property type="match status" value="1"/>
</dbReference>
<organism evidence="10">
    <name type="scientific">Hydra vulgaris</name>
    <name type="common">Hydra</name>
    <name type="synonym">Hydra attenuata</name>
    <dbReference type="NCBI Taxonomy" id="6087"/>
    <lineage>
        <taxon>Eukaryota</taxon>
        <taxon>Metazoa</taxon>
        <taxon>Cnidaria</taxon>
        <taxon>Hydrozoa</taxon>
        <taxon>Hydroidolina</taxon>
        <taxon>Anthoathecata</taxon>
        <taxon>Aplanulata</taxon>
        <taxon>Hydridae</taxon>
        <taxon>Hydra</taxon>
    </lineage>
</organism>
<evidence type="ECO:0000256" key="5">
    <source>
        <dbReference type="ARBA" id="ARBA00022801"/>
    </source>
</evidence>